<dbReference type="Proteomes" id="UP000001072">
    <property type="component" value="Unassembled WGS sequence"/>
</dbReference>
<dbReference type="KEGG" id="mlr:MELLADRAFT_101549"/>
<keyword evidence="3" id="KW-1185">Reference proteome</keyword>
<name>F4R676_MELLP</name>
<organism evidence="3">
    <name type="scientific">Melampsora larici-populina (strain 98AG31 / pathotype 3-4-7)</name>
    <name type="common">Poplar leaf rust fungus</name>
    <dbReference type="NCBI Taxonomy" id="747676"/>
    <lineage>
        <taxon>Eukaryota</taxon>
        <taxon>Fungi</taxon>
        <taxon>Dikarya</taxon>
        <taxon>Basidiomycota</taxon>
        <taxon>Pucciniomycotina</taxon>
        <taxon>Pucciniomycetes</taxon>
        <taxon>Pucciniales</taxon>
        <taxon>Melampsoraceae</taxon>
        <taxon>Melampsora</taxon>
    </lineage>
</organism>
<dbReference type="OrthoDB" id="10453121at2759"/>
<dbReference type="EMBL" id="GL883091">
    <property type="protein sequence ID" value="EGG12515.1"/>
    <property type="molecule type" value="Genomic_DNA"/>
</dbReference>
<evidence type="ECO:0000313" key="3">
    <source>
        <dbReference type="Proteomes" id="UP000001072"/>
    </source>
</evidence>
<evidence type="ECO:0000313" key="2">
    <source>
        <dbReference type="EMBL" id="EGG12515.1"/>
    </source>
</evidence>
<feature type="compositionally biased region" description="Polar residues" evidence="1">
    <location>
        <begin position="1"/>
        <end position="12"/>
    </location>
</feature>
<feature type="region of interest" description="Disordered" evidence="1">
    <location>
        <begin position="1"/>
        <end position="28"/>
    </location>
</feature>
<accession>F4R676</accession>
<proteinExistence type="predicted"/>
<protein>
    <submittedName>
        <fullName evidence="2">Uncharacterized protein</fullName>
    </submittedName>
</protein>
<dbReference type="InParanoid" id="F4R676"/>
<dbReference type="VEuPathDB" id="FungiDB:MELLADRAFT_101549"/>
<dbReference type="GeneID" id="18921389"/>
<evidence type="ECO:0000256" key="1">
    <source>
        <dbReference type="SAM" id="MobiDB-lite"/>
    </source>
</evidence>
<sequence length="281" mass="31526">MRATSREYTPSGQREADLKRKGREGIPTQRIRPLKHVSLRLGEVNRSNIVLSSPQSAFANHHEGLHLLSKRGFFDAESTAKEVAEAKKLIRPPKPLPTVDTLEKTQSQQIQHAGKNLNGESLSTTANPETTANVESFITKGHEKAIPKIHDDSGTVFEADTINLINGKADLSVKIPVHRKPAFYHAFFQRRFPSEQKSMKYCFPVLKEACTFTGVFSGFKKFASKSSKWLRPKSNEFEHVGLLSPLPKRRRPLETPPDDGPYYSATMLAVDHNTIQRAQTI</sequence>
<dbReference type="RefSeq" id="XP_007404890.1">
    <property type="nucleotide sequence ID" value="XM_007404828.1"/>
</dbReference>
<dbReference type="HOGENOM" id="CLU_990717_0_0_1"/>
<dbReference type="AlphaFoldDB" id="F4R676"/>
<reference evidence="3" key="1">
    <citation type="journal article" date="2011" name="Proc. Natl. Acad. Sci. U.S.A.">
        <title>Obligate biotrophy features unraveled by the genomic analysis of rust fungi.</title>
        <authorList>
            <person name="Duplessis S."/>
            <person name="Cuomo C.A."/>
            <person name="Lin Y.-C."/>
            <person name="Aerts A."/>
            <person name="Tisserant E."/>
            <person name="Veneault-Fourrey C."/>
            <person name="Joly D.L."/>
            <person name="Hacquard S."/>
            <person name="Amselem J."/>
            <person name="Cantarel B.L."/>
            <person name="Chiu R."/>
            <person name="Coutinho P.M."/>
            <person name="Feau N."/>
            <person name="Field M."/>
            <person name="Frey P."/>
            <person name="Gelhaye E."/>
            <person name="Goldberg J."/>
            <person name="Grabherr M.G."/>
            <person name="Kodira C.D."/>
            <person name="Kohler A."/>
            <person name="Kuees U."/>
            <person name="Lindquist E.A."/>
            <person name="Lucas S.M."/>
            <person name="Mago R."/>
            <person name="Mauceli E."/>
            <person name="Morin E."/>
            <person name="Murat C."/>
            <person name="Pangilinan J.L."/>
            <person name="Park R."/>
            <person name="Pearson M."/>
            <person name="Quesneville H."/>
            <person name="Rouhier N."/>
            <person name="Sakthikumar S."/>
            <person name="Salamov A.A."/>
            <person name="Schmutz J."/>
            <person name="Selles B."/>
            <person name="Shapiro H."/>
            <person name="Tanguay P."/>
            <person name="Tuskan G.A."/>
            <person name="Henrissat B."/>
            <person name="Van de Peer Y."/>
            <person name="Rouze P."/>
            <person name="Ellis J.G."/>
            <person name="Dodds P.N."/>
            <person name="Schein J.E."/>
            <person name="Zhong S."/>
            <person name="Hamelin R.C."/>
            <person name="Grigoriev I.V."/>
            <person name="Szabo L.J."/>
            <person name="Martin F."/>
        </authorList>
    </citation>
    <scope>NUCLEOTIDE SEQUENCE [LARGE SCALE GENOMIC DNA]</scope>
    <source>
        <strain evidence="3">98AG31 / pathotype 3-4-7</strain>
    </source>
</reference>
<gene>
    <name evidence="2" type="ORF">MELLADRAFT_101549</name>
</gene>